<accession>G7YU43</accession>
<dbReference type="Proteomes" id="UP000008909">
    <property type="component" value="Unassembled WGS sequence"/>
</dbReference>
<name>G7YU43_CLOSI</name>
<reference evidence="1" key="1">
    <citation type="journal article" date="2011" name="Genome Biol.">
        <title>The draft genome of the carcinogenic human liver fluke Clonorchis sinensis.</title>
        <authorList>
            <person name="Wang X."/>
            <person name="Chen W."/>
            <person name="Huang Y."/>
            <person name="Sun J."/>
            <person name="Men J."/>
            <person name="Liu H."/>
            <person name="Luo F."/>
            <person name="Guo L."/>
            <person name="Lv X."/>
            <person name="Deng C."/>
            <person name="Zhou C."/>
            <person name="Fan Y."/>
            <person name="Li X."/>
            <person name="Huang L."/>
            <person name="Hu Y."/>
            <person name="Liang C."/>
            <person name="Hu X."/>
            <person name="Xu J."/>
            <person name="Yu X."/>
        </authorList>
    </citation>
    <scope>NUCLEOTIDE SEQUENCE [LARGE SCALE GENOMIC DNA]</scope>
    <source>
        <strain evidence="1">Henan</strain>
    </source>
</reference>
<evidence type="ECO:0000313" key="1">
    <source>
        <dbReference type="EMBL" id="GAA56473.1"/>
    </source>
</evidence>
<dbReference type="InterPro" id="IPR035914">
    <property type="entry name" value="Sperma_CUB_dom_sf"/>
</dbReference>
<reference key="2">
    <citation type="submission" date="2011-10" db="EMBL/GenBank/DDBJ databases">
        <title>The genome and transcriptome sequence of Clonorchis sinensis provide insights into the carcinogenic liver fluke.</title>
        <authorList>
            <person name="Wang X."/>
            <person name="Huang Y."/>
            <person name="Chen W."/>
            <person name="Liu H."/>
            <person name="Guo L."/>
            <person name="Chen Y."/>
            <person name="Luo F."/>
            <person name="Zhou W."/>
            <person name="Sun J."/>
            <person name="Mao Q."/>
            <person name="Liang P."/>
            <person name="Zhou C."/>
            <person name="Tian Y."/>
            <person name="Men J."/>
            <person name="Lv X."/>
            <person name="Huang L."/>
            <person name="Zhou J."/>
            <person name="Hu Y."/>
            <person name="Li R."/>
            <person name="Zhang F."/>
            <person name="Lei H."/>
            <person name="Li X."/>
            <person name="Hu X."/>
            <person name="Liang C."/>
            <person name="Xu J."/>
            <person name="Wu Z."/>
            <person name="Yu X."/>
        </authorList>
    </citation>
    <scope>NUCLEOTIDE SEQUENCE</scope>
    <source>
        <strain>Henan</strain>
    </source>
</reference>
<proteinExistence type="predicted"/>
<dbReference type="Gene3D" id="2.60.120.290">
    <property type="entry name" value="Spermadhesin, CUB domain"/>
    <property type="match status" value="1"/>
</dbReference>
<dbReference type="EMBL" id="DF144266">
    <property type="protein sequence ID" value="GAA56473.1"/>
    <property type="molecule type" value="Genomic_DNA"/>
</dbReference>
<gene>
    <name evidence="1" type="ORF">CLF_110962</name>
</gene>
<protein>
    <recommendedName>
        <fullName evidence="3">CUB domain-containing protein</fullName>
    </recommendedName>
</protein>
<keyword evidence="2" id="KW-1185">Reference proteome</keyword>
<dbReference type="SUPFAM" id="SSF49854">
    <property type="entry name" value="Spermadhesin, CUB domain"/>
    <property type="match status" value="1"/>
</dbReference>
<sequence length="580" mass="66147">MERSSAAEDSRSLIRLSRKTGLRTISVNEASYLNHGTKLSYSLIVSSNGLKALQKIRITPFGTVCVRTQMTQSNYPTTQDTVEAPVECDYFAVTPILRKDAEFRVKAITISAWVQILAKQIAFHPGRGSIDNTFALRQAFQQHHSVKRPMMIVLPDVNSVGLTASLCLDGDLGTDTSMLNDNSRHGFARPFVAFLHRKTHAQYVTAKFLMSSYEFISSAYPVAVPGFEFSCNFKVLRSVTFVARLVGKDVNRINLKTDNFQRFPDSSSKYPKVTNKLEKKETKSINGPFSLVIRTTEDFNPENSVYTLSLEDEDTNRVITRFGTSASNRTTVYNRILRVNLVVYGGGESQIQFAINITGIPCDFRLTRQSANITWLGTDRWYRSDVCRWIIELPERHYIILNFDDFHASNYQRSVIINNSRKDQFTSIAYGWVNHRRCKETANEARRMADGSYSKRLVTEYQHVRSCKIRGFRNRANCVTQDYTIEQGSVRIDSRTAKHIVDYYERDGQVVCPYDIRESTMFNANLRWPDSVDPRNKRTEILVCTWLSSSRKSDERANSVTPYSVKCVPYAGGLDEKLGF</sequence>
<organism evidence="1 2">
    <name type="scientific">Clonorchis sinensis</name>
    <name type="common">Chinese liver fluke</name>
    <dbReference type="NCBI Taxonomy" id="79923"/>
    <lineage>
        <taxon>Eukaryota</taxon>
        <taxon>Metazoa</taxon>
        <taxon>Spiralia</taxon>
        <taxon>Lophotrochozoa</taxon>
        <taxon>Platyhelminthes</taxon>
        <taxon>Trematoda</taxon>
        <taxon>Digenea</taxon>
        <taxon>Opisthorchiida</taxon>
        <taxon>Opisthorchiata</taxon>
        <taxon>Opisthorchiidae</taxon>
        <taxon>Clonorchis</taxon>
    </lineage>
</organism>
<dbReference type="AlphaFoldDB" id="G7YU43"/>
<evidence type="ECO:0008006" key="3">
    <source>
        <dbReference type="Google" id="ProtNLM"/>
    </source>
</evidence>
<evidence type="ECO:0000313" key="2">
    <source>
        <dbReference type="Proteomes" id="UP000008909"/>
    </source>
</evidence>